<keyword evidence="9 10" id="KW-0496">Mitochondrion</keyword>
<keyword evidence="9" id="KW-0679">Respiratory chain</keyword>
<evidence type="ECO:0000256" key="5">
    <source>
        <dbReference type="ARBA" id="ARBA00022692"/>
    </source>
</evidence>
<gene>
    <name evidence="10" type="primary">nad3</name>
</gene>
<keyword evidence="9" id="KW-1278">Translocase</keyword>
<comment type="function">
    <text evidence="9">Core subunit of the mitochondrial membrane respiratory chain NADH dehydrogenase (Complex I) which catalyzes electron transfer from NADH through the respiratory chain, using ubiquinone as an electron acceptor. Essential for the catalytic activity of complex I.</text>
</comment>
<comment type="similarity">
    <text evidence="2 9">Belongs to the complex I subunit 3 family.</text>
</comment>
<evidence type="ECO:0000256" key="7">
    <source>
        <dbReference type="ARBA" id="ARBA00023136"/>
    </source>
</evidence>
<evidence type="ECO:0000256" key="8">
    <source>
        <dbReference type="ARBA" id="ARBA00049551"/>
    </source>
</evidence>
<keyword evidence="9" id="KW-0249">Electron transport</keyword>
<evidence type="ECO:0000256" key="6">
    <source>
        <dbReference type="ARBA" id="ARBA00022989"/>
    </source>
</evidence>
<accession>A0A3S8V0F2</accession>
<keyword evidence="5 9" id="KW-0812">Transmembrane</keyword>
<proteinExistence type="inferred from homology"/>
<dbReference type="GO" id="GO:0008137">
    <property type="term" value="F:NADH dehydrogenase (ubiquinone) activity"/>
    <property type="evidence" value="ECO:0007669"/>
    <property type="project" value="UniProtKB-UniRule"/>
</dbReference>
<keyword evidence="4 9" id="KW-0813">Transport</keyword>
<evidence type="ECO:0000256" key="1">
    <source>
        <dbReference type="ARBA" id="ARBA00004370"/>
    </source>
</evidence>
<keyword evidence="7 9" id="KW-0472">Membrane</keyword>
<dbReference type="PANTHER" id="PTHR11058">
    <property type="entry name" value="NADH-UBIQUINONE OXIDOREDUCTASE CHAIN 3"/>
    <property type="match status" value="1"/>
</dbReference>
<keyword evidence="9" id="KW-0830">Ubiquinone</keyword>
<evidence type="ECO:0000313" key="10">
    <source>
        <dbReference type="EMBL" id="AZL93122.1"/>
    </source>
</evidence>
<evidence type="ECO:0000256" key="4">
    <source>
        <dbReference type="ARBA" id="ARBA00022448"/>
    </source>
</evidence>
<evidence type="ECO:0000256" key="3">
    <source>
        <dbReference type="ARBA" id="ARBA00021007"/>
    </source>
</evidence>
<feature type="transmembrane region" description="Helical" evidence="9">
    <location>
        <begin position="6"/>
        <end position="25"/>
    </location>
</feature>
<dbReference type="Gene3D" id="1.20.58.1610">
    <property type="entry name" value="NADH:ubiquinone/plastoquinone oxidoreductase, chain 3"/>
    <property type="match status" value="1"/>
</dbReference>
<dbReference type="Pfam" id="PF00507">
    <property type="entry name" value="Oxidored_q4"/>
    <property type="match status" value="1"/>
</dbReference>
<dbReference type="AlphaFoldDB" id="A0A3S8V0F2"/>
<evidence type="ECO:0000256" key="2">
    <source>
        <dbReference type="ARBA" id="ARBA00008472"/>
    </source>
</evidence>
<comment type="catalytic activity">
    <reaction evidence="8 9">
        <text>a ubiquinone + NADH + 5 H(+)(in) = a ubiquinol + NAD(+) + 4 H(+)(out)</text>
        <dbReference type="Rhea" id="RHEA:29091"/>
        <dbReference type="Rhea" id="RHEA-COMP:9565"/>
        <dbReference type="Rhea" id="RHEA-COMP:9566"/>
        <dbReference type="ChEBI" id="CHEBI:15378"/>
        <dbReference type="ChEBI" id="CHEBI:16389"/>
        <dbReference type="ChEBI" id="CHEBI:17976"/>
        <dbReference type="ChEBI" id="CHEBI:57540"/>
        <dbReference type="ChEBI" id="CHEBI:57945"/>
        <dbReference type="EC" id="7.1.1.2"/>
    </reaction>
</comment>
<feature type="transmembrane region" description="Helical" evidence="9">
    <location>
        <begin position="57"/>
        <end position="78"/>
    </location>
</feature>
<dbReference type="GO" id="GO:0031966">
    <property type="term" value="C:mitochondrial membrane"/>
    <property type="evidence" value="ECO:0007669"/>
    <property type="project" value="UniProtKB-SubCell"/>
</dbReference>
<organism evidence="10">
    <name type="scientific">Belyta sp. ZJUH_2016005</name>
    <dbReference type="NCBI Taxonomy" id="2491151"/>
    <lineage>
        <taxon>Eukaryota</taxon>
        <taxon>Metazoa</taxon>
        <taxon>Ecdysozoa</taxon>
        <taxon>Arthropoda</taxon>
        <taxon>Hexapoda</taxon>
        <taxon>Insecta</taxon>
        <taxon>Pterygota</taxon>
        <taxon>Neoptera</taxon>
        <taxon>Endopterygota</taxon>
        <taxon>Hymenoptera</taxon>
        <taxon>Apocrita</taxon>
        <taxon>Proctotrupomorpha</taxon>
        <taxon>Diaprioidea</taxon>
        <taxon>Diapriidae</taxon>
        <taxon>Belytinae</taxon>
        <taxon>Belyta</taxon>
    </lineage>
</organism>
<reference evidence="10" key="1">
    <citation type="journal article" date="2018" name="Mol. Phylogenet. Evol.">
        <title>Mitochondrial phylogenomics of the Hymenoptera.</title>
        <authorList>
            <person name="Tang P."/>
            <person name="Zhu J.C."/>
            <person name="Zheng B.Y."/>
            <person name="Wei S.J."/>
            <person name="Sharkey M."/>
            <person name="Chen X.X."/>
            <person name="Vogler A.P."/>
        </authorList>
    </citation>
    <scope>NUCLEOTIDE SEQUENCE</scope>
</reference>
<dbReference type="InterPro" id="IPR038430">
    <property type="entry name" value="NDAH_ubi_oxred_su3_sf"/>
</dbReference>
<dbReference type="GO" id="GO:0030964">
    <property type="term" value="C:NADH dehydrogenase complex"/>
    <property type="evidence" value="ECO:0007669"/>
    <property type="project" value="TreeGrafter"/>
</dbReference>
<name>A0A3S8V0F2_9HYME</name>
<dbReference type="InterPro" id="IPR000440">
    <property type="entry name" value="NADH_UbQ/plastoQ_OxRdtase_su3"/>
</dbReference>
<dbReference type="PANTHER" id="PTHR11058:SF9">
    <property type="entry name" value="NADH-UBIQUINONE OXIDOREDUCTASE CHAIN 3"/>
    <property type="match status" value="1"/>
</dbReference>
<keyword evidence="9" id="KW-0520">NAD</keyword>
<dbReference type="EMBL" id="MG923486">
    <property type="protein sequence ID" value="AZL93122.1"/>
    <property type="molecule type" value="Genomic_DNA"/>
</dbReference>
<protein>
    <recommendedName>
        <fullName evidence="3 9">NADH-ubiquinone oxidoreductase chain 3</fullName>
        <ecNumber evidence="9">7.1.1.2</ecNumber>
    </recommendedName>
</protein>
<feature type="transmembrane region" description="Helical" evidence="9">
    <location>
        <begin position="84"/>
        <end position="106"/>
    </location>
</feature>
<geneLocation type="mitochondrion" evidence="10"/>
<dbReference type="EC" id="7.1.1.2" evidence="9"/>
<comment type="subcellular location">
    <subcellularLocation>
        <location evidence="1">Membrane</location>
    </subcellularLocation>
    <subcellularLocation>
        <location evidence="9">Mitochondrion membrane</location>
        <topology evidence="9">Multi-pass membrane protein</topology>
    </subcellularLocation>
</comment>
<sequence length="117" mass="14043">MLFMLMYLYSMMMITFMLIIINMIIMKKKFLNYEKSSPYECGFDPISNNRLPFSLQFYLVSLIFLIFDIEISLLLPLMKCFKSMYFMNMTNILMLMTVILLLGLMIELKEGALKWFY</sequence>
<keyword evidence="6 9" id="KW-1133">Transmembrane helix</keyword>
<evidence type="ECO:0000256" key="9">
    <source>
        <dbReference type="RuleBase" id="RU003640"/>
    </source>
</evidence>